<dbReference type="SUPFAM" id="SSF52540">
    <property type="entry name" value="P-loop containing nucleoside triphosphate hydrolases"/>
    <property type="match status" value="1"/>
</dbReference>
<keyword evidence="2" id="KW-1185">Reference proteome</keyword>
<evidence type="ECO:0000313" key="2">
    <source>
        <dbReference type="Proteomes" id="UP000239724"/>
    </source>
</evidence>
<protein>
    <recommendedName>
        <fullName evidence="3">Sulfotransferase family protein</fullName>
    </recommendedName>
</protein>
<dbReference type="InterPro" id="IPR027417">
    <property type="entry name" value="P-loop_NTPase"/>
</dbReference>
<sequence length="457" mass="51932">MADRFRQDLLDGGHADGRCAFRYDLPPNLSPADLQTLSIGIVGTDHFFPFRVGRLVAGTTPGQLYQRVAKDLRERGQSWRRFRTCILHIGTEKTGTTSLQNCLGLNRKLMADNGYFIPRSPVGLSDGTTMNHVQLAMVSMYDEKFDDDLRRQYGILNKQSLDKAREDLFVRFSQEVAEAPEACHTLVLSSEHCHSRLATLEEVRNLKDFLDHFCDAYRIVVYLRPQHELAISQYGMFIANGVNNIDMFPPLPPPPGYDKDVYTSRSYFDYRGLLERWADVFGAEAVQPRIYANDTLRGGDVARDFLADLSLHGHLEPPPRLNGSVDARGQTFLTRFFRHLDDKRQPGTELLRERIRNAVQACFPGHGPAPTRAAVAAFLANFESDNELVRARWFPQRERLFNVNLAQFPEVEAAASFGVDEVIDMFQQVLLMDQQLCFSLTPHALRRMSSGLLPYEE</sequence>
<reference evidence="1 2" key="1">
    <citation type="journal article" date="2018" name="Arch. Microbiol.">
        <title>New insights into the metabolic potential of the phototrophic purple bacterium Rhodopila globiformis DSM 161(T) from its draft genome sequence and evidence for a vanadium-dependent nitrogenase.</title>
        <authorList>
            <person name="Imhoff J.F."/>
            <person name="Rahn T."/>
            <person name="Kunzel S."/>
            <person name="Neulinger S.C."/>
        </authorList>
    </citation>
    <scope>NUCLEOTIDE SEQUENCE [LARGE SCALE GENOMIC DNA]</scope>
    <source>
        <strain evidence="1 2">DSM 161</strain>
    </source>
</reference>
<evidence type="ECO:0000313" key="1">
    <source>
        <dbReference type="EMBL" id="PPQ28586.1"/>
    </source>
</evidence>
<comment type="caution">
    <text evidence="1">The sequence shown here is derived from an EMBL/GenBank/DDBJ whole genome shotgun (WGS) entry which is preliminary data.</text>
</comment>
<accession>A0A2S6N1W0</accession>
<dbReference type="Proteomes" id="UP000239724">
    <property type="component" value="Unassembled WGS sequence"/>
</dbReference>
<name>A0A2S6N1W0_RHOGL</name>
<evidence type="ECO:0008006" key="3">
    <source>
        <dbReference type="Google" id="ProtNLM"/>
    </source>
</evidence>
<dbReference type="EMBL" id="NHRY01000241">
    <property type="protein sequence ID" value="PPQ28586.1"/>
    <property type="molecule type" value="Genomic_DNA"/>
</dbReference>
<organism evidence="1 2">
    <name type="scientific">Rhodopila globiformis</name>
    <name type="common">Rhodopseudomonas globiformis</name>
    <dbReference type="NCBI Taxonomy" id="1071"/>
    <lineage>
        <taxon>Bacteria</taxon>
        <taxon>Pseudomonadati</taxon>
        <taxon>Pseudomonadota</taxon>
        <taxon>Alphaproteobacteria</taxon>
        <taxon>Acetobacterales</taxon>
        <taxon>Acetobacteraceae</taxon>
        <taxon>Rhodopila</taxon>
    </lineage>
</organism>
<proteinExistence type="predicted"/>
<gene>
    <name evidence="1" type="ORF">CCS01_24095</name>
</gene>
<dbReference type="Gene3D" id="3.40.50.300">
    <property type="entry name" value="P-loop containing nucleotide triphosphate hydrolases"/>
    <property type="match status" value="1"/>
</dbReference>
<dbReference type="AlphaFoldDB" id="A0A2S6N1W0"/>